<dbReference type="KEGG" id="spu:594516"/>
<dbReference type="PRINTS" id="PR00249">
    <property type="entry name" value="GPCRSECRETIN"/>
</dbReference>
<dbReference type="Gene3D" id="2.60.220.50">
    <property type="match status" value="1"/>
</dbReference>
<feature type="transmembrane region" description="Helical" evidence="6">
    <location>
        <begin position="352"/>
        <end position="373"/>
    </location>
</feature>
<dbReference type="GO" id="GO:0007166">
    <property type="term" value="P:cell surface receptor signaling pathway"/>
    <property type="evidence" value="ECO:0007669"/>
    <property type="project" value="InterPro"/>
</dbReference>
<dbReference type="InParanoid" id="A0A7M7HKL0"/>
<name>A0A7M7HKL0_STRPU</name>
<evidence type="ECO:0000259" key="7">
    <source>
        <dbReference type="PROSITE" id="PS50221"/>
    </source>
</evidence>
<dbReference type="GeneID" id="594516"/>
<feature type="transmembrane region" description="Helical" evidence="6">
    <location>
        <begin position="145"/>
        <end position="170"/>
    </location>
</feature>
<keyword evidence="10" id="KW-1185">Reference proteome</keyword>
<evidence type="ECO:0000256" key="6">
    <source>
        <dbReference type="SAM" id="Phobius"/>
    </source>
</evidence>
<dbReference type="InterPro" id="IPR000203">
    <property type="entry name" value="GPS"/>
</dbReference>
<evidence type="ECO:0000313" key="9">
    <source>
        <dbReference type="EnsemblMetazoa" id="XP_011673099"/>
    </source>
</evidence>
<keyword evidence="5" id="KW-1015">Disulfide bond</keyword>
<keyword evidence="4 6" id="KW-0472">Membrane</keyword>
<dbReference type="CDD" id="cd15040">
    <property type="entry name" value="7tmB2_Adhesion"/>
    <property type="match status" value="1"/>
</dbReference>
<dbReference type="PANTHER" id="PTHR45692:SF1">
    <property type="entry name" value="G-PROTEIN COUPLED RECEPTORS FAMILY 2 PROFILE 2 DOMAIN-CONTAINING PROTEIN"/>
    <property type="match status" value="1"/>
</dbReference>
<dbReference type="Gene3D" id="1.20.1070.10">
    <property type="entry name" value="Rhodopsin 7-helix transmembrane proteins"/>
    <property type="match status" value="1"/>
</dbReference>
<dbReference type="PANTHER" id="PTHR45692">
    <property type="entry name" value="G_PROTEIN_RECEP_F2_4 DOMAIN-CONTAINING PROTEIN"/>
    <property type="match status" value="1"/>
</dbReference>
<dbReference type="InterPro" id="IPR017981">
    <property type="entry name" value="GPCR_2-like_7TM"/>
</dbReference>
<reference evidence="9" key="2">
    <citation type="submission" date="2021-01" db="UniProtKB">
        <authorList>
            <consortium name="EnsemblMetazoa"/>
        </authorList>
    </citation>
    <scope>IDENTIFICATION</scope>
</reference>
<dbReference type="RefSeq" id="XP_011673099.2">
    <property type="nucleotide sequence ID" value="XM_011674797.2"/>
</dbReference>
<feature type="transmembrane region" description="Helical" evidence="6">
    <location>
        <begin position="259"/>
        <end position="277"/>
    </location>
</feature>
<dbReference type="PROSITE" id="PS50261">
    <property type="entry name" value="G_PROTEIN_RECEP_F2_4"/>
    <property type="match status" value="1"/>
</dbReference>
<dbReference type="InterPro" id="IPR046338">
    <property type="entry name" value="GAIN_dom_sf"/>
</dbReference>
<organism evidence="9 10">
    <name type="scientific">Strongylocentrotus purpuratus</name>
    <name type="common">Purple sea urchin</name>
    <dbReference type="NCBI Taxonomy" id="7668"/>
    <lineage>
        <taxon>Eukaryota</taxon>
        <taxon>Metazoa</taxon>
        <taxon>Echinodermata</taxon>
        <taxon>Eleutherozoa</taxon>
        <taxon>Echinozoa</taxon>
        <taxon>Echinoidea</taxon>
        <taxon>Euechinoidea</taxon>
        <taxon>Echinacea</taxon>
        <taxon>Camarodonta</taxon>
        <taxon>Echinidea</taxon>
        <taxon>Strongylocentrotidae</taxon>
        <taxon>Strongylocentrotus</taxon>
    </lineage>
</organism>
<sequence>MTESAKIVFMVHVSDVLYPSKYIRSVNQNNDIFSRFVNTPVMTVIVDERKIEDLWQRVNITFSNIMADNYDPVCTFWDTGIGNWSTQGCKLIRVGPDTSFSQITAPEDVEITDINSVTCACDHFTSFAVIVDIYSDGRQNKVFRWLSIIGCGVSIISLIITVFTYISLIRKLRASRGDNNQLYILLCFCVTLLGLYFAFLAIIGFDAEFRVAELEIIPCSVIAALTHFFALSSLTWMGIEGFHIYLTMVRIVDNYIPKFMLKATLLGWGVPAAIVGATSGLLRRDYALQDFCYVQRWALIGGILVPMAIILVINTIIFIFAIRQLGQSARLPGRVWKDREAKRKACIERTQTGVSFLILMGLTWSTGYLVLLQDDVAEVLFIIFNSLQGFFIFVLTCLRKDAVRKQWKQLCCTKCSESETTSSRSGRNFVKASHGSNNSNTAIELSVSH</sequence>
<dbReference type="Pfam" id="PF00002">
    <property type="entry name" value="7tm_2"/>
    <property type="match status" value="1"/>
</dbReference>
<feature type="transmembrane region" description="Helical" evidence="6">
    <location>
        <begin position="182"/>
        <end position="203"/>
    </location>
</feature>
<evidence type="ECO:0000256" key="5">
    <source>
        <dbReference type="ARBA" id="ARBA00023157"/>
    </source>
</evidence>
<dbReference type="Pfam" id="PF01825">
    <property type="entry name" value="GPS"/>
    <property type="match status" value="1"/>
</dbReference>
<evidence type="ECO:0000256" key="3">
    <source>
        <dbReference type="ARBA" id="ARBA00022989"/>
    </source>
</evidence>
<evidence type="ECO:0000256" key="2">
    <source>
        <dbReference type="ARBA" id="ARBA00022692"/>
    </source>
</evidence>
<keyword evidence="2 6" id="KW-0812">Transmembrane</keyword>
<dbReference type="PROSITE" id="PS50221">
    <property type="entry name" value="GAIN_B"/>
    <property type="match status" value="1"/>
</dbReference>
<dbReference type="GO" id="GO:0004930">
    <property type="term" value="F:G protein-coupled receptor activity"/>
    <property type="evidence" value="ECO:0007669"/>
    <property type="project" value="InterPro"/>
</dbReference>
<accession>A0A7M7HKL0</accession>
<feature type="transmembrane region" description="Helical" evidence="6">
    <location>
        <begin position="297"/>
        <end position="322"/>
    </location>
</feature>
<dbReference type="Proteomes" id="UP000007110">
    <property type="component" value="Unassembled WGS sequence"/>
</dbReference>
<dbReference type="EnsemblMetazoa" id="XM_011674797">
    <property type="protein sequence ID" value="XP_011673099"/>
    <property type="gene ID" value="LOC594516"/>
</dbReference>
<dbReference type="InterPro" id="IPR057244">
    <property type="entry name" value="GAIN_B"/>
</dbReference>
<feature type="domain" description="GAIN-B" evidence="7">
    <location>
        <begin position="1"/>
        <end position="137"/>
    </location>
</feature>
<reference evidence="10" key="1">
    <citation type="submission" date="2015-02" db="EMBL/GenBank/DDBJ databases">
        <title>Genome sequencing for Strongylocentrotus purpuratus.</title>
        <authorList>
            <person name="Murali S."/>
            <person name="Liu Y."/>
            <person name="Vee V."/>
            <person name="English A."/>
            <person name="Wang M."/>
            <person name="Skinner E."/>
            <person name="Han Y."/>
            <person name="Muzny D.M."/>
            <person name="Worley K.C."/>
            <person name="Gibbs R.A."/>
        </authorList>
    </citation>
    <scope>NUCLEOTIDE SEQUENCE</scope>
</reference>
<comment type="subcellular location">
    <subcellularLocation>
        <location evidence="1">Membrane</location>
        <topology evidence="1">Multi-pass membrane protein</topology>
    </subcellularLocation>
</comment>
<feature type="transmembrane region" description="Helical" evidence="6">
    <location>
        <begin position="379"/>
        <end position="398"/>
    </location>
</feature>
<dbReference type="SMART" id="SM00303">
    <property type="entry name" value="GPS"/>
    <property type="match status" value="1"/>
</dbReference>
<dbReference type="GO" id="GO:0016020">
    <property type="term" value="C:membrane"/>
    <property type="evidence" value="ECO:0007669"/>
    <property type="project" value="UniProtKB-SubCell"/>
</dbReference>
<evidence type="ECO:0000256" key="4">
    <source>
        <dbReference type="ARBA" id="ARBA00023136"/>
    </source>
</evidence>
<proteinExistence type="predicted"/>
<dbReference type="InterPro" id="IPR000832">
    <property type="entry name" value="GPCR_2_secretin-like"/>
</dbReference>
<keyword evidence="3 6" id="KW-1133">Transmembrane helix</keyword>
<protein>
    <submittedName>
        <fullName evidence="9">Uncharacterized protein</fullName>
    </submittedName>
</protein>
<dbReference type="AlphaFoldDB" id="A0A7M7HKL0"/>
<feature type="domain" description="G-protein coupled receptors family 2 profile 2" evidence="8">
    <location>
        <begin position="143"/>
        <end position="400"/>
    </location>
</feature>
<dbReference type="OrthoDB" id="10037534at2759"/>
<evidence type="ECO:0000313" key="10">
    <source>
        <dbReference type="Proteomes" id="UP000007110"/>
    </source>
</evidence>
<dbReference type="OMA" id="EEHSWSN"/>
<feature type="transmembrane region" description="Helical" evidence="6">
    <location>
        <begin position="215"/>
        <end position="239"/>
    </location>
</feature>
<evidence type="ECO:0000259" key="8">
    <source>
        <dbReference type="PROSITE" id="PS50261"/>
    </source>
</evidence>
<evidence type="ECO:0000256" key="1">
    <source>
        <dbReference type="ARBA" id="ARBA00004141"/>
    </source>
</evidence>